<comment type="similarity">
    <text evidence="2 13">Belongs to the WD repeat COPB2 family.</text>
</comment>
<reference evidence="18" key="1">
    <citation type="submission" date="2014-08" db="EMBL/GenBank/DDBJ databases">
        <authorList>
            <person name="Sharma Rahul"/>
            <person name="Thines Marco"/>
        </authorList>
    </citation>
    <scope>NUCLEOTIDE SEQUENCE</scope>
</reference>
<evidence type="ECO:0000256" key="12">
    <source>
        <dbReference type="ARBA" id="ARBA00025536"/>
    </source>
</evidence>
<keyword evidence="11 13" id="KW-0968">Cytoplasmic vesicle</keyword>
<dbReference type="SUPFAM" id="SSF50978">
    <property type="entry name" value="WD40 repeat-like"/>
    <property type="match status" value="1"/>
</dbReference>
<dbReference type="GO" id="GO:0000139">
    <property type="term" value="C:Golgi membrane"/>
    <property type="evidence" value="ECO:0007669"/>
    <property type="project" value="UniProtKB-SubCell"/>
</dbReference>
<feature type="repeat" description="WD" evidence="14">
    <location>
        <begin position="95"/>
        <end position="127"/>
    </location>
</feature>
<dbReference type="CDD" id="cd22947">
    <property type="entry name" value="Coatomer_WDAD_beta-like"/>
    <property type="match status" value="1"/>
</dbReference>
<dbReference type="Gene3D" id="2.130.10.10">
    <property type="entry name" value="YVTN repeat-like/Quinoprotein amine dehydrogenase"/>
    <property type="match status" value="2"/>
</dbReference>
<proteinExistence type="inferred from homology"/>
<name>A0A0F7SM21_PHARH</name>
<evidence type="ECO:0000256" key="3">
    <source>
        <dbReference type="ARBA" id="ARBA00022448"/>
    </source>
</evidence>
<evidence type="ECO:0000256" key="6">
    <source>
        <dbReference type="ARBA" id="ARBA00022737"/>
    </source>
</evidence>
<evidence type="ECO:0000256" key="15">
    <source>
        <dbReference type="SAM" id="MobiDB-lite"/>
    </source>
</evidence>
<dbReference type="SUPFAM" id="SSF51004">
    <property type="entry name" value="C-terminal (heme d1) domain of cytochrome cd1-nitrite reductase"/>
    <property type="match status" value="1"/>
</dbReference>
<evidence type="ECO:0000256" key="11">
    <source>
        <dbReference type="ARBA" id="ARBA00023329"/>
    </source>
</evidence>
<feature type="repeat" description="WD" evidence="14">
    <location>
        <begin position="138"/>
        <end position="180"/>
    </location>
</feature>
<dbReference type="PROSITE" id="PS50294">
    <property type="entry name" value="WD_REPEATS_REGION"/>
    <property type="match status" value="3"/>
</dbReference>
<feature type="region of interest" description="Disordered" evidence="15">
    <location>
        <begin position="820"/>
        <end position="876"/>
    </location>
</feature>
<protein>
    <recommendedName>
        <fullName evidence="13">Coatomer subunit beta'</fullName>
    </recommendedName>
</protein>
<dbReference type="PRINTS" id="PR00320">
    <property type="entry name" value="GPROTEINBRPT"/>
</dbReference>
<dbReference type="InterPro" id="IPR056176">
    <property type="entry name" value="TPR_COPA_B"/>
</dbReference>
<keyword evidence="8 13" id="KW-0653">Protein transport</keyword>
<keyword evidence="4 13" id="KW-0963">Cytoplasm</keyword>
<dbReference type="GO" id="GO:0006886">
    <property type="term" value="P:intracellular protein transport"/>
    <property type="evidence" value="ECO:0007669"/>
    <property type="project" value="UniProtKB-UniRule"/>
</dbReference>
<dbReference type="Gene3D" id="1.25.40.470">
    <property type="match status" value="1"/>
</dbReference>
<dbReference type="FunFam" id="2.130.10.10:FF:000016">
    <property type="entry name" value="Coatomer alpha subunit, putative"/>
    <property type="match status" value="1"/>
</dbReference>
<organism evidence="18">
    <name type="scientific">Phaffia rhodozyma</name>
    <name type="common">Yeast</name>
    <name type="synonym">Xanthophyllomyces dendrorhous</name>
    <dbReference type="NCBI Taxonomy" id="264483"/>
    <lineage>
        <taxon>Eukaryota</taxon>
        <taxon>Fungi</taxon>
        <taxon>Dikarya</taxon>
        <taxon>Basidiomycota</taxon>
        <taxon>Agaricomycotina</taxon>
        <taxon>Tremellomycetes</taxon>
        <taxon>Cystofilobasidiales</taxon>
        <taxon>Mrakiaceae</taxon>
        <taxon>Phaffia</taxon>
    </lineage>
</organism>
<feature type="repeat" description="WD" evidence="14">
    <location>
        <begin position="181"/>
        <end position="224"/>
    </location>
</feature>
<dbReference type="PANTHER" id="PTHR19876">
    <property type="entry name" value="COATOMER"/>
    <property type="match status" value="1"/>
</dbReference>
<feature type="region of interest" description="Disordered" evidence="15">
    <location>
        <begin position="885"/>
        <end position="904"/>
    </location>
</feature>
<dbReference type="InterPro" id="IPR006692">
    <property type="entry name" value="Beta-prop_COPA/B_2nd"/>
</dbReference>
<keyword evidence="3 13" id="KW-0813">Transport</keyword>
<keyword evidence="9 13" id="KW-0333">Golgi apparatus</keyword>
<evidence type="ECO:0000256" key="7">
    <source>
        <dbReference type="ARBA" id="ARBA00022892"/>
    </source>
</evidence>
<feature type="repeat" description="WD" evidence="14">
    <location>
        <begin position="11"/>
        <end position="52"/>
    </location>
</feature>
<dbReference type="GO" id="GO:0006890">
    <property type="term" value="P:retrograde vesicle-mediated transport, Golgi to endoplasmic reticulum"/>
    <property type="evidence" value="ECO:0007669"/>
    <property type="project" value="TreeGrafter"/>
</dbReference>
<dbReference type="EMBL" id="LN483345">
    <property type="protein sequence ID" value="CDZ98718.1"/>
    <property type="molecule type" value="Genomic_DNA"/>
</dbReference>
<evidence type="ECO:0000259" key="16">
    <source>
        <dbReference type="Pfam" id="PF04053"/>
    </source>
</evidence>
<keyword evidence="6" id="KW-0677">Repeat</keyword>
<dbReference type="InterPro" id="IPR016453">
    <property type="entry name" value="COPB2"/>
</dbReference>
<feature type="compositionally biased region" description="Acidic residues" evidence="15">
    <location>
        <begin position="837"/>
        <end position="854"/>
    </location>
</feature>
<evidence type="ECO:0000256" key="2">
    <source>
        <dbReference type="ARBA" id="ARBA00010844"/>
    </source>
</evidence>
<dbReference type="InterPro" id="IPR001680">
    <property type="entry name" value="WD40_rpt"/>
</dbReference>
<dbReference type="AlphaFoldDB" id="A0A0F7SM21"/>
<dbReference type="Pfam" id="PF23953">
    <property type="entry name" value="TPR_COPA_B"/>
    <property type="match status" value="1"/>
</dbReference>
<keyword evidence="7 13" id="KW-0931">ER-Golgi transport</keyword>
<dbReference type="GO" id="GO:0006888">
    <property type="term" value="P:endoplasmic reticulum to Golgi vesicle-mediated transport"/>
    <property type="evidence" value="ECO:0007669"/>
    <property type="project" value="TreeGrafter"/>
</dbReference>
<dbReference type="SMART" id="SM00320">
    <property type="entry name" value="WD40"/>
    <property type="match status" value="8"/>
</dbReference>
<evidence type="ECO:0000259" key="17">
    <source>
        <dbReference type="Pfam" id="PF23953"/>
    </source>
</evidence>
<evidence type="ECO:0000256" key="5">
    <source>
        <dbReference type="ARBA" id="ARBA00022574"/>
    </source>
</evidence>
<evidence type="ECO:0000256" key="10">
    <source>
        <dbReference type="ARBA" id="ARBA00023136"/>
    </source>
</evidence>
<dbReference type="GO" id="GO:0030126">
    <property type="term" value="C:COPI vesicle coat"/>
    <property type="evidence" value="ECO:0007669"/>
    <property type="project" value="TreeGrafter"/>
</dbReference>
<evidence type="ECO:0000256" key="4">
    <source>
        <dbReference type="ARBA" id="ARBA00022490"/>
    </source>
</evidence>
<dbReference type="Pfam" id="PF04053">
    <property type="entry name" value="B-prop_COPA_B_2nd"/>
    <property type="match status" value="1"/>
</dbReference>
<evidence type="ECO:0000256" key="9">
    <source>
        <dbReference type="ARBA" id="ARBA00023034"/>
    </source>
</evidence>
<dbReference type="FunFam" id="1.25.40.470:FF:000001">
    <property type="entry name" value="Coatomer subunit beta"/>
    <property type="match status" value="1"/>
</dbReference>
<keyword evidence="5 14" id="KW-0853">WD repeat</keyword>
<feature type="repeat" description="WD" evidence="14">
    <location>
        <begin position="225"/>
        <end position="266"/>
    </location>
</feature>
<comment type="subunit">
    <text evidence="13">Oligomeric complex that consists of at least the alpha, beta, beta', gamma, delta, epsilon and zeta subunits.</text>
</comment>
<dbReference type="CDD" id="cd00200">
    <property type="entry name" value="WD40"/>
    <property type="match status" value="1"/>
</dbReference>
<dbReference type="PANTHER" id="PTHR19876:SF2">
    <property type="entry name" value="COATOMER SUBUNIT BETA"/>
    <property type="match status" value="1"/>
</dbReference>
<dbReference type="InterPro" id="IPR050844">
    <property type="entry name" value="Coatomer_complex_subunit"/>
</dbReference>
<dbReference type="InterPro" id="IPR036322">
    <property type="entry name" value="WD40_repeat_dom_sf"/>
</dbReference>
<dbReference type="InterPro" id="IPR020472">
    <property type="entry name" value="WD40_PAC1"/>
</dbReference>
<comment type="subcellular location">
    <subcellularLocation>
        <location evidence="1 13">Cytoplasmic vesicle</location>
        <location evidence="1 13">COPI-coated vesicle membrane</location>
        <topology evidence="1 13">Peripheral membrane protein</topology>
        <orientation evidence="1 13">Cytoplasmic side</orientation>
    </subcellularLocation>
    <subcellularLocation>
        <location evidence="13">Golgi apparatus membrane</location>
        <topology evidence="13">Peripheral membrane protein</topology>
        <orientation evidence="13">Cytoplasmic side</orientation>
    </subcellularLocation>
    <text evidence="13">The coatomer is cytoplasmic or polymerized on the cytoplasmic side of the Golgi, as well as on the vesicles/buds originating from it.</text>
</comment>
<accession>A0A0F7SM21</accession>
<dbReference type="InterPro" id="IPR011048">
    <property type="entry name" value="Haem_d1_sf"/>
</dbReference>
<dbReference type="InterPro" id="IPR015943">
    <property type="entry name" value="WD40/YVTN_repeat-like_dom_sf"/>
</dbReference>
<evidence type="ECO:0000256" key="8">
    <source>
        <dbReference type="ARBA" id="ARBA00022927"/>
    </source>
</evidence>
<evidence type="ECO:0000313" key="18">
    <source>
        <dbReference type="EMBL" id="CDZ98718.1"/>
    </source>
</evidence>
<dbReference type="PROSITE" id="PS50082">
    <property type="entry name" value="WD_REPEATS_2"/>
    <property type="match status" value="5"/>
</dbReference>
<evidence type="ECO:0000256" key="14">
    <source>
        <dbReference type="PROSITE-ProRule" id="PRU00221"/>
    </source>
</evidence>
<dbReference type="GO" id="GO:0006891">
    <property type="term" value="P:intra-Golgi vesicle-mediated transport"/>
    <property type="evidence" value="ECO:0007669"/>
    <property type="project" value="TreeGrafter"/>
</dbReference>
<sequence length="904" mass="100193">MPMLLDVNRIHYARSDRVKSVDFHPTEPHVIAGLYNGSVNIWNYVTGALVKTFEVTDVPVRCVRYIARKNWFVAGSDDFQLRIFNYNTYEKIAAFEAHPDYIRCLVVHPTLSLVLTGSDDMTIKCWDWEKGWKCVQVFEGHTHYIMALAVNPKDSNTFASACLDHTVKVWSLGNPTANFSLEAHEKGVNYVEYYHGGDKPYLITCGDDRLIKIWDYHSKSCIQTLESHSANVSFAIFHPSLPIIISGSEDGTIKLWNSSTYRLENTLSYGLERAWCTAYKKVGNEVAFGYDEGAVVIKLGREEPSISMDTSGKIVYARNTEVLTASLQTIENPEDGQKLPLSMKELGNTEVYPTSLQHSPNGRFVTVCGDGEYIVYTSLAWRNKAFGTGTSFAWALDSNTYAVLEGKSRVRVYKNFKERTGLVKSGSGWAVEGLHGGVLLGARGNGFVIFWDWETGAIVRRIEVDATSISWSSNGSLVAITGEDSFYLLKFDRDAYNSALESEQPISDEGVEEAFELVAEVSENVSTSKWVGDCFIYTTSNNKLSYLVGDQSHAINHFDTPMYLLGYLPSQNRVYLADKDVNVFSYNLSVTVIDYQSAILRGDMETAASILPSVPADQLNRVARFLETQELRELAMEVSNDPDHKFELAIQLDDLDAALELTRASPEQGSQSKWKTVGDKALAAWRIDLAEECFKNALDLPALLLIYTSLGDRAGIEWLAKAALDKGLHNIAFTAFLQLGDVKPCIDLLVKTDRVPEAAFLARTYAPSQASEVVSKWKAHLASTGKGKVAKTIADPAESADLFEEDWSEALRLESNAAEGTISHGNGIDGHSHGHDDEDEDGDEEMVDAPELGEDSVQVENGDVDENSGNPIDQVEKLVDGVKELIVGGSDEETEEEQEVQKTE</sequence>
<evidence type="ECO:0000256" key="1">
    <source>
        <dbReference type="ARBA" id="ARBA00004347"/>
    </source>
</evidence>
<dbReference type="Pfam" id="PF00400">
    <property type="entry name" value="WD40"/>
    <property type="match status" value="6"/>
</dbReference>
<feature type="domain" description="COPA/B TPR" evidence="17">
    <location>
        <begin position="595"/>
        <end position="778"/>
    </location>
</feature>
<comment type="function">
    <text evidence="12 13">The coatomer is a cytosolic protein complex that binds to dilysine motifs and reversibly associates with Golgi non-clathrin-coated vesicles, which further mediate biosynthetic protein transport from the ER, via the Golgi up to the trans Golgi network. Coatomer complex is required for budding from Golgi membranes, and is essential for the retrograde Golgi-to-ER transport of dilysine-tagged proteins.</text>
</comment>
<feature type="domain" description="COPA/B second beta-propeller" evidence="16">
    <location>
        <begin position="320"/>
        <end position="578"/>
    </location>
</feature>
<evidence type="ECO:0000256" key="13">
    <source>
        <dbReference type="PIRNR" id="PIRNR005567"/>
    </source>
</evidence>
<dbReference type="GO" id="GO:0005198">
    <property type="term" value="F:structural molecule activity"/>
    <property type="evidence" value="ECO:0007669"/>
    <property type="project" value="UniProtKB-UniRule"/>
</dbReference>
<keyword evidence="10 13" id="KW-0472">Membrane</keyword>
<dbReference type="PIRSF" id="PIRSF005567">
    <property type="entry name" value="Coatomer_beta'_subunit"/>
    <property type="match status" value="1"/>
</dbReference>